<organism evidence="12 13">
    <name type="scientific">Acidisphaera rubrifaciens HS-AP3</name>
    <dbReference type="NCBI Taxonomy" id="1231350"/>
    <lineage>
        <taxon>Bacteria</taxon>
        <taxon>Pseudomonadati</taxon>
        <taxon>Pseudomonadota</taxon>
        <taxon>Alphaproteobacteria</taxon>
        <taxon>Acetobacterales</taxon>
        <taxon>Acetobacteraceae</taxon>
        <taxon>Acidisphaera</taxon>
    </lineage>
</organism>
<dbReference type="RefSeq" id="WP_084623130.1">
    <property type="nucleotide sequence ID" value="NZ_BANB01000058.1"/>
</dbReference>
<name>A0A0D6P4L7_9PROT</name>
<evidence type="ECO:0000256" key="4">
    <source>
        <dbReference type="ARBA" id="ARBA00022272"/>
    </source>
</evidence>
<evidence type="ECO:0000256" key="10">
    <source>
        <dbReference type="SAM" id="MobiDB-lite"/>
    </source>
</evidence>
<evidence type="ECO:0000256" key="2">
    <source>
        <dbReference type="ARBA" id="ARBA00004664"/>
    </source>
</evidence>
<feature type="domain" description="N-(5'phosphoribosyl) anthranilate isomerase (PRAI)" evidence="11">
    <location>
        <begin position="30"/>
        <end position="228"/>
    </location>
</feature>
<keyword evidence="5 9" id="KW-0028">Amino-acid biosynthesis</keyword>
<dbReference type="InterPro" id="IPR044643">
    <property type="entry name" value="TrpF_fam"/>
</dbReference>
<gene>
    <name evidence="9" type="primary">trpF</name>
    <name evidence="12" type="ORF">Asru_0058_01</name>
</gene>
<dbReference type="Gene3D" id="3.20.20.70">
    <property type="entry name" value="Aldolase class I"/>
    <property type="match status" value="1"/>
</dbReference>
<dbReference type="HAMAP" id="MF_00135">
    <property type="entry name" value="PRAI"/>
    <property type="match status" value="1"/>
</dbReference>
<dbReference type="GO" id="GO:0000162">
    <property type="term" value="P:L-tryptophan biosynthetic process"/>
    <property type="evidence" value="ECO:0007669"/>
    <property type="project" value="UniProtKB-UniRule"/>
</dbReference>
<reference evidence="12 13" key="1">
    <citation type="submission" date="2012-11" db="EMBL/GenBank/DDBJ databases">
        <title>Whole genome sequence of Acidisphaera rubrifaciens HS-AP3.</title>
        <authorList>
            <person name="Azuma Y."/>
            <person name="Higashiura N."/>
            <person name="Hirakawa H."/>
            <person name="Matsushita K."/>
        </authorList>
    </citation>
    <scope>NUCLEOTIDE SEQUENCE [LARGE SCALE GENOMIC DNA]</scope>
    <source>
        <strain evidence="12 13">HS-AP3</strain>
    </source>
</reference>
<evidence type="ECO:0000256" key="6">
    <source>
        <dbReference type="ARBA" id="ARBA00022822"/>
    </source>
</evidence>
<dbReference type="EC" id="5.3.1.24" evidence="3 9"/>
<evidence type="ECO:0000256" key="5">
    <source>
        <dbReference type="ARBA" id="ARBA00022605"/>
    </source>
</evidence>
<feature type="region of interest" description="Disordered" evidence="10">
    <location>
        <begin position="1"/>
        <end position="25"/>
    </location>
</feature>
<evidence type="ECO:0000256" key="7">
    <source>
        <dbReference type="ARBA" id="ARBA00023141"/>
    </source>
</evidence>
<dbReference type="Pfam" id="PF00697">
    <property type="entry name" value="PRAI"/>
    <property type="match status" value="1"/>
</dbReference>
<protein>
    <recommendedName>
        <fullName evidence="4 9">N-(5'-phosphoribosyl)anthranilate isomerase</fullName>
        <shortName evidence="9">PRAI</shortName>
        <ecNumber evidence="3 9">5.3.1.24</ecNumber>
    </recommendedName>
</protein>
<feature type="compositionally biased region" description="Pro residues" evidence="10">
    <location>
        <begin position="7"/>
        <end position="19"/>
    </location>
</feature>
<dbReference type="InterPro" id="IPR011060">
    <property type="entry name" value="RibuloseP-bd_barrel"/>
</dbReference>
<proteinExistence type="inferred from homology"/>
<dbReference type="InterPro" id="IPR001240">
    <property type="entry name" value="PRAI_dom"/>
</dbReference>
<dbReference type="GO" id="GO:0004640">
    <property type="term" value="F:phosphoribosylanthranilate isomerase activity"/>
    <property type="evidence" value="ECO:0007669"/>
    <property type="project" value="UniProtKB-UniRule"/>
</dbReference>
<comment type="similarity">
    <text evidence="9">Belongs to the TrpF family.</text>
</comment>
<evidence type="ECO:0000313" key="12">
    <source>
        <dbReference type="EMBL" id="GAN76133.1"/>
    </source>
</evidence>
<keyword evidence="8 9" id="KW-0413">Isomerase</keyword>
<evidence type="ECO:0000259" key="11">
    <source>
        <dbReference type="Pfam" id="PF00697"/>
    </source>
</evidence>
<dbReference type="UniPathway" id="UPA00035">
    <property type="reaction ID" value="UER00042"/>
</dbReference>
<evidence type="ECO:0000256" key="3">
    <source>
        <dbReference type="ARBA" id="ARBA00012572"/>
    </source>
</evidence>
<evidence type="ECO:0000256" key="9">
    <source>
        <dbReference type="HAMAP-Rule" id="MF_00135"/>
    </source>
</evidence>
<dbReference type="CDD" id="cd00405">
    <property type="entry name" value="PRAI"/>
    <property type="match status" value="1"/>
</dbReference>
<evidence type="ECO:0000256" key="8">
    <source>
        <dbReference type="ARBA" id="ARBA00023235"/>
    </source>
</evidence>
<dbReference type="OrthoDB" id="9796196at2"/>
<accession>A0A0D6P4L7</accession>
<dbReference type="AlphaFoldDB" id="A0A0D6P4L7"/>
<keyword evidence="13" id="KW-1185">Reference proteome</keyword>
<keyword evidence="6 9" id="KW-0822">Tryptophan biosynthesis</keyword>
<dbReference type="SUPFAM" id="SSF51366">
    <property type="entry name" value="Ribulose-phoshate binding barrel"/>
    <property type="match status" value="1"/>
</dbReference>
<dbReference type="Proteomes" id="UP000032680">
    <property type="component" value="Unassembled WGS sequence"/>
</dbReference>
<dbReference type="PANTHER" id="PTHR42894:SF1">
    <property type="entry name" value="N-(5'-PHOSPHORIBOSYL)ANTHRANILATE ISOMERASE"/>
    <property type="match status" value="1"/>
</dbReference>
<comment type="catalytic activity">
    <reaction evidence="1 9">
        <text>N-(5-phospho-beta-D-ribosyl)anthranilate = 1-(2-carboxyphenylamino)-1-deoxy-D-ribulose 5-phosphate</text>
        <dbReference type="Rhea" id="RHEA:21540"/>
        <dbReference type="ChEBI" id="CHEBI:18277"/>
        <dbReference type="ChEBI" id="CHEBI:58613"/>
        <dbReference type="EC" id="5.3.1.24"/>
    </reaction>
</comment>
<dbReference type="InterPro" id="IPR013785">
    <property type="entry name" value="Aldolase_TIM"/>
</dbReference>
<comment type="caution">
    <text evidence="12">The sequence shown here is derived from an EMBL/GenBank/DDBJ whole genome shotgun (WGS) entry which is preliminary data.</text>
</comment>
<evidence type="ECO:0000256" key="1">
    <source>
        <dbReference type="ARBA" id="ARBA00001164"/>
    </source>
</evidence>
<dbReference type="PANTHER" id="PTHR42894">
    <property type="entry name" value="N-(5'-PHOSPHORIBOSYL)ANTHRANILATE ISOMERASE"/>
    <property type="match status" value="1"/>
</dbReference>
<evidence type="ECO:0000313" key="13">
    <source>
        <dbReference type="Proteomes" id="UP000032680"/>
    </source>
</evidence>
<keyword evidence="7 9" id="KW-0057">Aromatic amino acid biosynthesis</keyword>
<comment type="pathway">
    <text evidence="2 9">Amino-acid biosynthesis; L-tryptophan biosynthesis; L-tryptophan from chorismate: step 3/5.</text>
</comment>
<dbReference type="EMBL" id="BANB01000058">
    <property type="protein sequence ID" value="GAN76133.1"/>
    <property type="molecule type" value="Genomic_DNA"/>
</dbReference>
<sequence length="238" mass="24692">MPAAAPDEPPPGDDPPNPALPRRGRRTTRIKICGLNDEASVDAVAAGRADYAGFVFFPPSPRVVSAEYAADLAARLPAGIHRVGLFVAPSQAHVAAVLRAVHLDVLQLYSAAGPADRWRAWFGAEIWTAHGIARADDLPDDADGADALVIEAKPPPDATRPGGNALRFDWTLLPGWRAPAPWLLAGGLTPENVADGIVASGARGVDVSSGVETAPGVKDPGRIAAFITRARAAFAAGQ</sequence>